<sequence>MDLIMIRMITVIQLLILIIFTGNATASSGFSSFGRRSRGDNYGFDSSRDHYGFDSSANSAYGNKRDWNYANHGSSSAFDSGRSASEGAHNSGSNHQDFAHKFDNKMGDFGVRTKSFGFFDYKYIRPQYHLEQFHSEERHGNKYATDAHSSGGHNSEHGGYHSRGHDGYGSIINCTQMSIIPMAVTDHPMNPAKNNTDPNIRTTIGVTIMRELQDMIMDIMETVEAMVQGVYHLITVNITVVLDIMDKRIAIIAYITENLLKISLLY</sequence>
<protein>
    <submittedName>
        <fullName evidence="3">Uncharacterized protein</fullName>
    </submittedName>
</protein>
<keyword evidence="4" id="KW-1185">Reference proteome</keyword>
<keyword evidence="2" id="KW-0732">Signal</keyword>
<gene>
    <name evidence="3" type="ORF">NECAME_00635</name>
</gene>
<accession>W2T0Y6</accession>
<feature type="region of interest" description="Disordered" evidence="1">
    <location>
        <begin position="142"/>
        <end position="162"/>
    </location>
</feature>
<feature type="chain" id="PRO_5004825106" evidence="2">
    <location>
        <begin position="27"/>
        <end position="266"/>
    </location>
</feature>
<name>W2T0Y6_NECAM</name>
<evidence type="ECO:0000313" key="3">
    <source>
        <dbReference type="EMBL" id="ETN75224.1"/>
    </source>
</evidence>
<feature type="signal peptide" evidence="2">
    <location>
        <begin position="1"/>
        <end position="26"/>
    </location>
</feature>
<dbReference type="AlphaFoldDB" id="W2T0Y6"/>
<dbReference type="EMBL" id="KI660311">
    <property type="protein sequence ID" value="ETN75224.1"/>
    <property type="molecule type" value="Genomic_DNA"/>
</dbReference>
<organism evidence="3 4">
    <name type="scientific">Necator americanus</name>
    <name type="common">Human hookworm</name>
    <dbReference type="NCBI Taxonomy" id="51031"/>
    <lineage>
        <taxon>Eukaryota</taxon>
        <taxon>Metazoa</taxon>
        <taxon>Ecdysozoa</taxon>
        <taxon>Nematoda</taxon>
        <taxon>Chromadorea</taxon>
        <taxon>Rhabditida</taxon>
        <taxon>Rhabditina</taxon>
        <taxon>Rhabditomorpha</taxon>
        <taxon>Strongyloidea</taxon>
        <taxon>Ancylostomatidae</taxon>
        <taxon>Bunostominae</taxon>
        <taxon>Necator</taxon>
    </lineage>
</organism>
<reference evidence="4" key="1">
    <citation type="journal article" date="2014" name="Nat. Genet.">
        <title>Genome of the human hookworm Necator americanus.</title>
        <authorList>
            <person name="Tang Y.T."/>
            <person name="Gao X."/>
            <person name="Rosa B.A."/>
            <person name="Abubucker S."/>
            <person name="Hallsworth-Pepin K."/>
            <person name="Martin J."/>
            <person name="Tyagi R."/>
            <person name="Heizer E."/>
            <person name="Zhang X."/>
            <person name="Bhonagiri-Palsikar V."/>
            <person name="Minx P."/>
            <person name="Warren W.C."/>
            <person name="Wang Q."/>
            <person name="Zhan B."/>
            <person name="Hotez P.J."/>
            <person name="Sternberg P.W."/>
            <person name="Dougall A."/>
            <person name="Gaze S.T."/>
            <person name="Mulvenna J."/>
            <person name="Sotillo J."/>
            <person name="Ranganathan S."/>
            <person name="Rabelo E.M."/>
            <person name="Wilson R.K."/>
            <person name="Felgner P.L."/>
            <person name="Bethony J."/>
            <person name="Hawdon J.M."/>
            <person name="Gasser R.B."/>
            <person name="Loukas A."/>
            <person name="Mitreva M."/>
        </authorList>
    </citation>
    <scope>NUCLEOTIDE SEQUENCE [LARGE SCALE GENOMIC DNA]</scope>
</reference>
<evidence type="ECO:0000256" key="2">
    <source>
        <dbReference type="SAM" id="SignalP"/>
    </source>
</evidence>
<evidence type="ECO:0000256" key="1">
    <source>
        <dbReference type="SAM" id="MobiDB-lite"/>
    </source>
</evidence>
<proteinExistence type="predicted"/>
<dbReference type="KEGG" id="nai:NECAME_00635"/>
<dbReference type="Proteomes" id="UP000053676">
    <property type="component" value="Unassembled WGS sequence"/>
</dbReference>
<evidence type="ECO:0000313" key="4">
    <source>
        <dbReference type="Proteomes" id="UP000053676"/>
    </source>
</evidence>
<dbReference type="OrthoDB" id="5805706at2759"/>
<dbReference type="STRING" id="51031.W2T0Y6"/>